<dbReference type="EMBL" id="PXXU01000075">
    <property type="protein sequence ID" value="PSJ16075.1"/>
    <property type="molecule type" value="Genomic_DNA"/>
</dbReference>
<reference evidence="1 2" key="1">
    <citation type="submission" date="2018-03" db="EMBL/GenBank/DDBJ databases">
        <title>Draft genome of Nitrosomonas supralitoralis APG5.</title>
        <authorList>
            <person name="Urakawa H."/>
            <person name="Lopez J.V."/>
        </authorList>
    </citation>
    <scope>NUCLEOTIDE SEQUENCE [LARGE SCALE GENOMIC DNA]</scope>
    <source>
        <strain evidence="1 2">APG5</strain>
    </source>
</reference>
<comment type="caution">
    <text evidence="1">The sequence shown here is derived from an EMBL/GenBank/DDBJ whole genome shotgun (WGS) entry which is preliminary data.</text>
</comment>
<proteinExistence type="predicted"/>
<name>A0A2P7NRI3_9PROT</name>
<protein>
    <submittedName>
        <fullName evidence="1">Uncharacterized protein</fullName>
    </submittedName>
</protein>
<dbReference type="Proteomes" id="UP000241912">
    <property type="component" value="Unassembled WGS sequence"/>
</dbReference>
<accession>A0A2P7NRI3</accession>
<sequence length="279" mass="31508">MALLSWTTGKKALITTALTHEKAFSFYFQGVNHDFYTLAKSLTDVQFNSELVQIAFPQIYRHRPLLNVALYHELGHFLDVHHGIVNLSLLAIPVESLPLPGLNFDEMTSEQINIIATSHRREYFADIFAASYVGNAYKDFLDAFAKNNQVSWTHPATNARLDLIDSFLSGAQNDIIDLFQTSLTKKGLRKLEINFLVPDVLEAFNNARPYKIQNEAELHGIFEAGTTYLKQTQISTDSTNSWTHSTGEATTERIINGLIEKSIRNSMIVGNWRTNEPLT</sequence>
<organism evidence="1 2">
    <name type="scientific">Nitrosomonas supralitoralis</name>
    <dbReference type="NCBI Taxonomy" id="2116706"/>
    <lineage>
        <taxon>Bacteria</taxon>
        <taxon>Pseudomonadati</taxon>
        <taxon>Pseudomonadota</taxon>
        <taxon>Betaproteobacteria</taxon>
        <taxon>Nitrosomonadales</taxon>
        <taxon>Nitrosomonadaceae</taxon>
        <taxon>Nitrosomonas</taxon>
    </lineage>
</organism>
<keyword evidence="2" id="KW-1185">Reference proteome</keyword>
<gene>
    <name evidence="1" type="ORF">C7H79_15460</name>
</gene>
<evidence type="ECO:0000313" key="2">
    <source>
        <dbReference type="Proteomes" id="UP000241912"/>
    </source>
</evidence>
<dbReference type="AlphaFoldDB" id="A0A2P7NRI3"/>
<evidence type="ECO:0000313" key="1">
    <source>
        <dbReference type="EMBL" id="PSJ16075.1"/>
    </source>
</evidence>